<gene>
    <name evidence="5" type="ORF">HF682_02600</name>
</gene>
<dbReference type="Gene3D" id="3.30.110.200">
    <property type="match status" value="1"/>
</dbReference>
<dbReference type="SUPFAM" id="SSF55073">
    <property type="entry name" value="Nucleotide cyclase"/>
    <property type="match status" value="1"/>
</dbReference>
<dbReference type="Proteomes" id="UP000587991">
    <property type="component" value="Unassembled WGS sequence"/>
</dbReference>
<dbReference type="PROSITE" id="PS50885">
    <property type="entry name" value="HAMP"/>
    <property type="match status" value="1"/>
</dbReference>
<dbReference type="AlphaFoldDB" id="A0A847SDL5"/>
<evidence type="ECO:0000313" key="6">
    <source>
        <dbReference type="Proteomes" id="UP000587991"/>
    </source>
</evidence>
<protein>
    <submittedName>
        <fullName evidence="5">EAL domain-containing protein</fullName>
    </submittedName>
</protein>
<dbReference type="InterPro" id="IPR043128">
    <property type="entry name" value="Rev_trsase/Diguanyl_cyclase"/>
</dbReference>
<dbReference type="CDD" id="cd01948">
    <property type="entry name" value="EAL"/>
    <property type="match status" value="1"/>
</dbReference>
<dbReference type="InterPro" id="IPR042461">
    <property type="entry name" value="LapD_MoxY_peri_C"/>
</dbReference>
<dbReference type="Pfam" id="PF00990">
    <property type="entry name" value="GGDEF"/>
    <property type="match status" value="1"/>
</dbReference>
<dbReference type="Pfam" id="PF16448">
    <property type="entry name" value="LapD_MoxY_N"/>
    <property type="match status" value="1"/>
</dbReference>
<evidence type="ECO:0000259" key="4">
    <source>
        <dbReference type="PROSITE" id="PS50887"/>
    </source>
</evidence>
<dbReference type="InterPro" id="IPR032244">
    <property type="entry name" value="LapD_MoxY_N"/>
</dbReference>
<dbReference type="InterPro" id="IPR029787">
    <property type="entry name" value="Nucleotide_cyclase"/>
</dbReference>
<evidence type="ECO:0000256" key="1">
    <source>
        <dbReference type="SAM" id="Phobius"/>
    </source>
</evidence>
<feature type="domain" description="EAL" evidence="2">
    <location>
        <begin position="405"/>
        <end position="641"/>
    </location>
</feature>
<dbReference type="Gene3D" id="3.20.20.450">
    <property type="entry name" value="EAL domain"/>
    <property type="match status" value="1"/>
</dbReference>
<dbReference type="RefSeq" id="WP_168875682.1">
    <property type="nucleotide sequence ID" value="NZ_JABAIM010000001.1"/>
</dbReference>
<dbReference type="GO" id="GO:0016020">
    <property type="term" value="C:membrane"/>
    <property type="evidence" value="ECO:0007669"/>
    <property type="project" value="InterPro"/>
</dbReference>
<dbReference type="PROSITE" id="PS50883">
    <property type="entry name" value="EAL"/>
    <property type="match status" value="1"/>
</dbReference>
<dbReference type="Gene3D" id="6.20.270.20">
    <property type="entry name" value="LapD/MoxY periplasmic domain"/>
    <property type="match status" value="1"/>
</dbReference>
<feature type="transmembrane region" description="Helical" evidence="1">
    <location>
        <begin position="7"/>
        <end position="30"/>
    </location>
</feature>
<dbReference type="InterPro" id="IPR003660">
    <property type="entry name" value="HAMP_dom"/>
</dbReference>
<dbReference type="SMART" id="SM00304">
    <property type="entry name" value="HAMP"/>
    <property type="match status" value="1"/>
</dbReference>
<dbReference type="SMART" id="SM00052">
    <property type="entry name" value="EAL"/>
    <property type="match status" value="1"/>
</dbReference>
<dbReference type="PANTHER" id="PTHR33121">
    <property type="entry name" value="CYCLIC DI-GMP PHOSPHODIESTERASE PDEF"/>
    <property type="match status" value="1"/>
</dbReference>
<dbReference type="InterPro" id="IPR035919">
    <property type="entry name" value="EAL_sf"/>
</dbReference>
<keyword evidence="6" id="KW-1185">Reference proteome</keyword>
<evidence type="ECO:0000259" key="2">
    <source>
        <dbReference type="PROSITE" id="PS50883"/>
    </source>
</evidence>
<dbReference type="CDD" id="cd01949">
    <property type="entry name" value="GGDEF"/>
    <property type="match status" value="1"/>
</dbReference>
<dbReference type="GO" id="GO:0071111">
    <property type="term" value="F:cyclic-guanylate-specific phosphodiesterase activity"/>
    <property type="evidence" value="ECO:0007669"/>
    <property type="project" value="InterPro"/>
</dbReference>
<accession>A0A847SDL5</accession>
<proteinExistence type="predicted"/>
<dbReference type="SMART" id="SM00267">
    <property type="entry name" value="GGDEF"/>
    <property type="match status" value="1"/>
</dbReference>
<keyword evidence="1" id="KW-0812">Transmembrane</keyword>
<dbReference type="InterPro" id="IPR000160">
    <property type="entry name" value="GGDEF_dom"/>
</dbReference>
<dbReference type="SUPFAM" id="SSF141868">
    <property type="entry name" value="EAL domain-like"/>
    <property type="match status" value="1"/>
</dbReference>
<comment type="caution">
    <text evidence="5">The sequence shown here is derived from an EMBL/GenBank/DDBJ whole genome shotgun (WGS) entry which is preliminary data.</text>
</comment>
<dbReference type="Pfam" id="PF00563">
    <property type="entry name" value="EAL"/>
    <property type="match status" value="1"/>
</dbReference>
<sequence length="641" mass="71991">MSLFRQLWLVVVVSTLIAFSGSFVVSMFTARNYLQQQLFTQSTDSAASLALSMSQQKKDPATVELLVSALFDNGHFRLVRYSDVHGKTLVERVNRTPPDKVPEWFVRLFPLDAGQGVAQVSDGWMQSGSVTIIAHTRFAYQALWDGALKLFLWILIAGVLTGLMGSALLRTIQRPMRRVVEQARAITERRFITIPEPRTPELRSLAQAMNRMVTQVKAMFAEQASRIEQLRQEANNDALTGLANRDYFESRLRSALHDDDAPPTGALLLIRLFDLAGINQRLGRDRTDQLLREAADRIRESAAEDDERLLARLNGADFALLDLRADVSETRHLAQQILDRLTDLYRQGLTDQDNVAHIGFTLYQHEDDPAQLWQQVSEALAQAQATGANQARQAEQADRARMLDVAHWQPRLEQALQQQHFALGQFPVLNMQGERLHDELMLRLRDLESDGLLPAGRFMPAAARLGLIPQLDLEVVRLALQHVKQARQPVAINLAAASVLSTEFQGKLLLQLNQHSREAKYLWFEVNEHGFRDELQALGQLATRLRPLGCKVGIEHFGRHFNSIPRLHELGLDYLKVDGSFIHQIHDNRGNQLLVKAIADIANNLGIITIAERVESEQEWQALQALGIQGVTGPAATRHGG</sequence>
<evidence type="ECO:0000313" key="5">
    <source>
        <dbReference type="EMBL" id="NLR74042.1"/>
    </source>
</evidence>
<dbReference type="Gene3D" id="3.30.70.270">
    <property type="match status" value="1"/>
</dbReference>
<keyword evidence="1" id="KW-0472">Membrane</keyword>
<feature type="domain" description="GGDEF" evidence="4">
    <location>
        <begin position="263"/>
        <end position="396"/>
    </location>
</feature>
<dbReference type="PROSITE" id="PS50887">
    <property type="entry name" value="GGDEF"/>
    <property type="match status" value="1"/>
</dbReference>
<dbReference type="NCBIfam" id="TIGR00254">
    <property type="entry name" value="GGDEF"/>
    <property type="match status" value="1"/>
</dbReference>
<dbReference type="Gene3D" id="6.10.340.10">
    <property type="match status" value="1"/>
</dbReference>
<feature type="domain" description="HAMP" evidence="3">
    <location>
        <begin position="170"/>
        <end position="221"/>
    </location>
</feature>
<dbReference type="PANTHER" id="PTHR33121:SF23">
    <property type="entry name" value="CYCLIC DI-GMP PHOSPHODIESTERASE PDEB"/>
    <property type="match status" value="1"/>
</dbReference>
<dbReference type="InterPro" id="IPR001633">
    <property type="entry name" value="EAL_dom"/>
</dbReference>
<reference evidence="5 6" key="1">
    <citation type="submission" date="2020-04" db="EMBL/GenBank/DDBJ databases">
        <title>Draft genome of Leeia sp. IMCC25680.</title>
        <authorList>
            <person name="Song J."/>
            <person name="Cho J.-C."/>
        </authorList>
    </citation>
    <scope>NUCLEOTIDE SEQUENCE [LARGE SCALE GENOMIC DNA]</scope>
    <source>
        <strain evidence="5 6">IMCC25680</strain>
    </source>
</reference>
<keyword evidence="1" id="KW-1133">Transmembrane helix</keyword>
<dbReference type="InterPro" id="IPR050706">
    <property type="entry name" value="Cyclic-di-GMP_PDE-like"/>
</dbReference>
<dbReference type="EMBL" id="JABAIM010000001">
    <property type="protein sequence ID" value="NLR74042.1"/>
    <property type="molecule type" value="Genomic_DNA"/>
</dbReference>
<feature type="transmembrane region" description="Helical" evidence="1">
    <location>
        <begin position="150"/>
        <end position="169"/>
    </location>
</feature>
<name>A0A847SDL5_9NEIS</name>
<organism evidence="5 6">
    <name type="scientific">Leeia aquatica</name>
    <dbReference type="NCBI Taxonomy" id="2725557"/>
    <lineage>
        <taxon>Bacteria</taxon>
        <taxon>Pseudomonadati</taxon>
        <taxon>Pseudomonadota</taxon>
        <taxon>Betaproteobacteria</taxon>
        <taxon>Neisseriales</taxon>
        <taxon>Leeiaceae</taxon>
        <taxon>Leeia</taxon>
    </lineage>
</organism>
<dbReference type="Pfam" id="PF00672">
    <property type="entry name" value="HAMP"/>
    <property type="match status" value="1"/>
</dbReference>
<dbReference type="GO" id="GO:0007165">
    <property type="term" value="P:signal transduction"/>
    <property type="evidence" value="ECO:0007669"/>
    <property type="project" value="InterPro"/>
</dbReference>
<dbReference type="CDD" id="cd06225">
    <property type="entry name" value="HAMP"/>
    <property type="match status" value="1"/>
</dbReference>
<evidence type="ECO:0000259" key="3">
    <source>
        <dbReference type="PROSITE" id="PS50885"/>
    </source>
</evidence>